<dbReference type="GO" id="GO:0003777">
    <property type="term" value="F:microtubule motor activity"/>
    <property type="evidence" value="ECO:0007669"/>
    <property type="project" value="InterPro"/>
</dbReference>
<name>T1KGP5_TETUR</name>
<protein>
    <recommendedName>
        <fullName evidence="5">Kinesin motor domain-containing protein</fullName>
    </recommendedName>
</protein>
<dbReference type="KEGG" id="tut:107363921"/>
<proteinExistence type="inferred from homology"/>
<dbReference type="PANTHER" id="PTHR14534">
    <property type="entry name" value="VACUOLAR IMPORT AND DEGRADATION PROTEIN 24"/>
    <property type="match status" value="1"/>
</dbReference>
<dbReference type="Pfam" id="PF09783">
    <property type="entry name" value="Vac_ImportDeg"/>
    <property type="match status" value="1"/>
</dbReference>
<organism evidence="6 7">
    <name type="scientific">Tetranychus urticae</name>
    <name type="common">Two-spotted spider mite</name>
    <dbReference type="NCBI Taxonomy" id="32264"/>
    <lineage>
        <taxon>Eukaryota</taxon>
        <taxon>Metazoa</taxon>
        <taxon>Ecdysozoa</taxon>
        <taxon>Arthropoda</taxon>
        <taxon>Chelicerata</taxon>
        <taxon>Arachnida</taxon>
        <taxon>Acari</taxon>
        <taxon>Acariformes</taxon>
        <taxon>Trombidiformes</taxon>
        <taxon>Prostigmata</taxon>
        <taxon>Eleutherengona</taxon>
        <taxon>Raphignathae</taxon>
        <taxon>Tetranychoidea</taxon>
        <taxon>Tetranychidae</taxon>
        <taxon>Tetranychus</taxon>
    </lineage>
</organism>
<dbReference type="InterPro" id="IPR018618">
    <property type="entry name" value="GID4/10-like"/>
</dbReference>
<dbReference type="eggNOG" id="KOG0240">
    <property type="taxonomic scope" value="Eukaryota"/>
</dbReference>
<evidence type="ECO:0000256" key="1">
    <source>
        <dbReference type="ARBA" id="ARBA00022741"/>
    </source>
</evidence>
<keyword evidence="2" id="KW-0067">ATP-binding</keyword>
<dbReference type="GO" id="GO:0008017">
    <property type="term" value="F:microtubule binding"/>
    <property type="evidence" value="ECO:0007669"/>
    <property type="project" value="InterPro"/>
</dbReference>
<dbReference type="EnsemblMetazoa" id="tetur11g01540.1">
    <property type="protein sequence ID" value="tetur11g01540.1"/>
    <property type="gene ID" value="tetur11g01540"/>
</dbReference>
<dbReference type="GO" id="GO:0005773">
    <property type="term" value="C:vacuole"/>
    <property type="evidence" value="ECO:0007669"/>
    <property type="project" value="GOC"/>
</dbReference>
<dbReference type="STRING" id="32264.T1KGP5"/>
<dbReference type="AlphaFoldDB" id="T1KGP5"/>
<dbReference type="Gene3D" id="3.40.850.10">
    <property type="entry name" value="Kinesin motor domain"/>
    <property type="match status" value="1"/>
</dbReference>
<dbReference type="GO" id="GO:0045721">
    <property type="term" value="P:negative regulation of gluconeogenesis"/>
    <property type="evidence" value="ECO:0007669"/>
    <property type="project" value="TreeGrafter"/>
</dbReference>
<dbReference type="GO" id="GO:0005524">
    <property type="term" value="F:ATP binding"/>
    <property type="evidence" value="ECO:0007669"/>
    <property type="project" value="UniProtKB-KW"/>
</dbReference>
<evidence type="ECO:0000256" key="2">
    <source>
        <dbReference type="ARBA" id="ARBA00022840"/>
    </source>
</evidence>
<dbReference type="InterPro" id="IPR001752">
    <property type="entry name" value="Kinesin_motor_dom"/>
</dbReference>
<evidence type="ECO:0000259" key="5">
    <source>
        <dbReference type="PROSITE" id="PS50067"/>
    </source>
</evidence>
<dbReference type="PANTHER" id="PTHR14534:SF3">
    <property type="entry name" value="GID COMPLEX SUBUNIT 4 HOMOLOG"/>
    <property type="match status" value="1"/>
</dbReference>
<reference evidence="6" key="2">
    <citation type="submission" date="2015-06" db="UniProtKB">
        <authorList>
            <consortium name="EnsemblMetazoa"/>
        </authorList>
    </citation>
    <scope>IDENTIFICATION</scope>
</reference>
<dbReference type="Proteomes" id="UP000015104">
    <property type="component" value="Unassembled WGS sequence"/>
</dbReference>
<dbReference type="GO" id="GO:0043161">
    <property type="term" value="P:proteasome-mediated ubiquitin-dependent protein catabolic process"/>
    <property type="evidence" value="ECO:0007669"/>
    <property type="project" value="TreeGrafter"/>
</dbReference>
<comment type="similarity">
    <text evidence="4">Belongs to the TRAFAC class myosin-kinesin ATPase superfamily. Kinesin family.</text>
</comment>
<dbReference type="OMA" id="RWQPERL"/>
<dbReference type="Pfam" id="PF00225">
    <property type="entry name" value="Kinesin"/>
    <property type="match status" value="1"/>
</dbReference>
<feature type="domain" description="Kinesin motor" evidence="5">
    <location>
        <begin position="11"/>
        <end position="85"/>
    </location>
</feature>
<accession>T1KGP5</accession>
<dbReference type="GO" id="GO:0034657">
    <property type="term" value="C:GID complex"/>
    <property type="evidence" value="ECO:0007669"/>
    <property type="project" value="TreeGrafter"/>
</dbReference>
<dbReference type="OrthoDB" id="62at2759"/>
<keyword evidence="7" id="KW-1185">Reference proteome</keyword>
<dbReference type="HOGENOM" id="CLU_028759_2_0_1"/>
<dbReference type="InterPro" id="IPR036961">
    <property type="entry name" value="Kinesin_motor_dom_sf"/>
</dbReference>
<dbReference type="GO" id="GO:0006623">
    <property type="term" value="P:protein targeting to vacuole"/>
    <property type="evidence" value="ECO:0007669"/>
    <property type="project" value="TreeGrafter"/>
</dbReference>
<dbReference type="GO" id="GO:0007018">
    <property type="term" value="P:microtubule-based movement"/>
    <property type="evidence" value="ECO:0007669"/>
    <property type="project" value="InterPro"/>
</dbReference>
<sequence>MSADINDAVCNIKVVCRLRPVNESEVKAESKYIVKYPTNTEDCVSIGGKVYVFDKVFKPNATQDTVYEETAKTIVKDVLMGYNASSKKLHLLGPPLLANSQMTGINSSLLYNGSRFAGHQKSKGNSYDVEVILQHVDKANSYLCGYLKIIGLTEEFPTMTTFFHGEIISKRYPFLTRKWEADEEVDKKHWSKFQPFAENFVNTFNSDNFDYAQLDNFDCMFMRWKEHFLVPDHTIKEINGASFAGFYYICFNKKTQLIEGYYYHRSSEMYQSLILKHVNETSTQVFEFR</sequence>
<gene>
    <name evidence="6" type="primary">107363921</name>
</gene>
<evidence type="ECO:0000313" key="6">
    <source>
        <dbReference type="EnsemblMetazoa" id="tetur11g01540.1"/>
    </source>
</evidence>
<dbReference type="SUPFAM" id="SSF52540">
    <property type="entry name" value="P-loop containing nucleoside triphosphate hydrolases"/>
    <property type="match status" value="1"/>
</dbReference>
<dbReference type="GO" id="GO:0007039">
    <property type="term" value="P:protein catabolic process in the vacuole"/>
    <property type="evidence" value="ECO:0007669"/>
    <property type="project" value="TreeGrafter"/>
</dbReference>
<evidence type="ECO:0000256" key="4">
    <source>
        <dbReference type="PROSITE-ProRule" id="PRU00283"/>
    </source>
</evidence>
<dbReference type="eggNOG" id="KOG4635">
    <property type="taxonomic scope" value="Eukaryota"/>
</dbReference>
<dbReference type="EMBL" id="CAEY01000070">
    <property type="status" value="NOT_ANNOTATED_CDS"/>
    <property type="molecule type" value="Genomic_DNA"/>
</dbReference>
<dbReference type="SMART" id="SM00129">
    <property type="entry name" value="KISc"/>
    <property type="match status" value="1"/>
</dbReference>
<comment type="similarity">
    <text evidence="3">Belongs to the GID4/VID24 family.</text>
</comment>
<dbReference type="InterPro" id="IPR027417">
    <property type="entry name" value="P-loop_NTPase"/>
</dbReference>
<evidence type="ECO:0000313" key="7">
    <source>
        <dbReference type="Proteomes" id="UP000015104"/>
    </source>
</evidence>
<comment type="caution">
    <text evidence="4">Lacks conserved residue(s) required for the propagation of feature annotation.</text>
</comment>
<dbReference type="PROSITE" id="PS50067">
    <property type="entry name" value="KINESIN_MOTOR_2"/>
    <property type="match status" value="1"/>
</dbReference>
<reference evidence="7" key="1">
    <citation type="submission" date="2011-08" db="EMBL/GenBank/DDBJ databases">
        <authorList>
            <person name="Rombauts S."/>
        </authorList>
    </citation>
    <scope>NUCLEOTIDE SEQUENCE</scope>
    <source>
        <strain evidence="7">London</strain>
    </source>
</reference>
<evidence type="ECO:0000256" key="3">
    <source>
        <dbReference type="ARBA" id="ARBA00061469"/>
    </source>
</evidence>
<keyword evidence="1" id="KW-0547">Nucleotide-binding</keyword>